<dbReference type="EMBL" id="JAGPYM010000052">
    <property type="protein sequence ID" value="KAH6871602.1"/>
    <property type="molecule type" value="Genomic_DNA"/>
</dbReference>
<reference evidence="8 9" key="1">
    <citation type="journal article" date="2021" name="Nat. Commun.">
        <title>Genetic determinants of endophytism in the Arabidopsis root mycobiome.</title>
        <authorList>
            <person name="Mesny F."/>
            <person name="Miyauchi S."/>
            <person name="Thiergart T."/>
            <person name="Pickel B."/>
            <person name="Atanasova L."/>
            <person name="Karlsson M."/>
            <person name="Huettel B."/>
            <person name="Barry K.W."/>
            <person name="Haridas S."/>
            <person name="Chen C."/>
            <person name="Bauer D."/>
            <person name="Andreopoulos W."/>
            <person name="Pangilinan J."/>
            <person name="LaButti K."/>
            <person name="Riley R."/>
            <person name="Lipzen A."/>
            <person name="Clum A."/>
            <person name="Drula E."/>
            <person name="Henrissat B."/>
            <person name="Kohler A."/>
            <person name="Grigoriev I.V."/>
            <person name="Martin F.M."/>
            <person name="Hacquard S."/>
        </authorList>
    </citation>
    <scope>NUCLEOTIDE SEQUENCE [LARGE SCALE GENOMIC DNA]</scope>
    <source>
        <strain evidence="8 9">MPI-CAGE-CH-0241</strain>
    </source>
</reference>
<keyword evidence="5" id="KW-0804">Transcription</keyword>
<organism evidence="8 9">
    <name type="scientific">Thelonectria olida</name>
    <dbReference type="NCBI Taxonomy" id="1576542"/>
    <lineage>
        <taxon>Eukaryota</taxon>
        <taxon>Fungi</taxon>
        <taxon>Dikarya</taxon>
        <taxon>Ascomycota</taxon>
        <taxon>Pezizomycotina</taxon>
        <taxon>Sordariomycetes</taxon>
        <taxon>Hypocreomycetidae</taxon>
        <taxon>Hypocreales</taxon>
        <taxon>Nectriaceae</taxon>
        <taxon>Thelonectria</taxon>
    </lineage>
</organism>
<keyword evidence="9" id="KW-1185">Reference proteome</keyword>
<dbReference type="InterPro" id="IPR021858">
    <property type="entry name" value="Fun_TF"/>
</dbReference>
<dbReference type="Proteomes" id="UP000777438">
    <property type="component" value="Unassembled WGS sequence"/>
</dbReference>
<dbReference type="Pfam" id="PF11951">
    <property type="entry name" value="Fungal_trans_2"/>
    <property type="match status" value="1"/>
</dbReference>
<evidence type="ECO:0000259" key="7">
    <source>
        <dbReference type="PROSITE" id="PS50048"/>
    </source>
</evidence>
<dbReference type="CDD" id="cd00067">
    <property type="entry name" value="GAL4"/>
    <property type="match status" value="1"/>
</dbReference>
<keyword evidence="2" id="KW-0862">Zinc</keyword>
<gene>
    <name evidence="8" type="ORF">B0T10DRAFT_522860</name>
</gene>
<dbReference type="PANTHER" id="PTHR36206:SF12">
    <property type="entry name" value="ASPERCRYPTIN BIOSYNTHESIS CLUSTER-SPECIFIC TRANSCRIPTION REGULATOR ATNN-RELATED"/>
    <property type="match status" value="1"/>
</dbReference>
<evidence type="ECO:0000256" key="1">
    <source>
        <dbReference type="ARBA" id="ARBA00022723"/>
    </source>
</evidence>
<dbReference type="InterPro" id="IPR001138">
    <property type="entry name" value="Zn2Cys6_DnaBD"/>
</dbReference>
<evidence type="ECO:0000256" key="3">
    <source>
        <dbReference type="ARBA" id="ARBA00023015"/>
    </source>
</evidence>
<accession>A0A9P9AF07</accession>
<dbReference type="SUPFAM" id="SSF57701">
    <property type="entry name" value="Zn2/Cys6 DNA-binding domain"/>
    <property type="match status" value="1"/>
</dbReference>
<dbReference type="GO" id="GO:0008270">
    <property type="term" value="F:zinc ion binding"/>
    <property type="evidence" value="ECO:0007669"/>
    <property type="project" value="InterPro"/>
</dbReference>
<evidence type="ECO:0000256" key="6">
    <source>
        <dbReference type="ARBA" id="ARBA00023242"/>
    </source>
</evidence>
<dbReference type="OrthoDB" id="3145928at2759"/>
<keyword evidence="6" id="KW-0539">Nucleus</keyword>
<evidence type="ECO:0000256" key="5">
    <source>
        <dbReference type="ARBA" id="ARBA00023163"/>
    </source>
</evidence>
<dbReference type="InterPro" id="IPR052360">
    <property type="entry name" value="Transcr_Regulatory_Proteins"/>
</dbReference>
<proteinExistence type="predicted"/>
<dbReference type="Pfam" id="PF00172">
    <property type="entry name" value="Zn_clus"/>
    <property type="match status" value="1"/>
</dbReference>
<dbReference type="PANTHER" id="PTHR36206">
    <property type="entry name" value="ASPERCRYPTIN BIOSYNTHESIS CLUSTER-SPECIFIC TRANSCRIPTION REGULATOR ATNN-RELATED"/>
    <property type="match status" value="1"/>
</dbReference>
<dbReference type="AlphaFoldDB" id="A0A9P9AF07"/>
<dbReference type="InterPro" id="IPR036864">
    <property type="entry name" value="Zn2-C6_fun-type_DNA-bd_sf"/>
</dbReference>
<evidence type="ECO:0000256" key="2">
    <source>
        <dbReference type="ARBA" id="ARBA00022833"/>
    </source>
</evidence>
<dbReference type="GO" id="GO:0003677">
    <property type="term" value="F:DNA binding"/>
    <property type="evidence" value="ECO:0007669"/>
    <property type="project" value="UniProtKB-KW"/>
</dbReference>
<dbReference type="PROSITE" id="PS00463">
    <property type="entry name" value="ZN2_CY6_FUNGAL_1"/>
    <property type="match status" value="1"/>
</dbReference>
<keyword evidence="3" id="KW-0805">Transcription regulation</keyword>
<feature type="domain" description="Zn(2)-C6 fungal-type" evidence="7">
    <location>
        <begin position="22"/>
        <end position="50"/>
    </location>
</feature>
<comment type="caution">
    <text evidence="8">The sequence shown here is derived from an EMBL/GenBank/DDBJ whole genome shotgun (WGS) entry which is preliminary data.</text>
</comment>
<evidence type="ECO:0000313" key="8">
    <source>
        <dbReference type="EMBL" id="KAH6871602.1"/>
    </source>
</evidence>
<sequence length="576" mass="63400">MSLVRPNHERELPTRIRRVKTGCRTCKQRKVKCDEGKPSCKRCLSAVRHCEGYDIPGFMIRQGGPGTASGSRDQALRDASTQGLPQLLSLSKHHSPCALHCSSDTEKRYFEYFRLRAIPKLCGVFRSDFWDILVLQASSSEPLALHAATALGAAYKSKNQDVDILYGGSSSKTDADGEFAVSQYLRTWSGLRAQLQRGTSAVTGVVPILCLLLTTIKLVLGEHTAAKTHLSNGSKALSKLLGTSPATTEIDDINDAFQGLNIQSALISGSSVCLGGLRSQLTADIGLLHMPPVFGTAQNAQRHLHALLDAALRLRERFRSQSSGSASNPLSMKQSHERLNQAVRTWNCVFMKSSDRLRSTQDHRTIHCLHVLRVTHTMLDIMASTALLPESGFDNYDDKFASIISQAVSLWDSTGFAVGLFYEGNRIMRGPRVTMQAGIMMPLYYTAVKCRVPFIRRQAISMLDAAQYREGIWSSASVSRIARTVMELEEGITPEDPDIGADPGLLENMQTHREHHRAPGPSRFQDIVVVPTNSAATNGFVFCFRQTSMDTPSDPAVATWDSARPVCHQSSYSFLE</sequence>
<dbReference type="GO" id="GO:0000981">
    <property type="term" value="F:DNA-binding transcription factor activity, RNA polymerase II-specific"/>
    <property type="evidence" value="ECO:0007669"/>
    <property type="project" value="InterPro"/>
</dbReference>
<dbReference type="PROSITE" id="PS50048">
    <property type="entry name" value="ZN2_CY6_FUNGAL_2"/>
    <property type="match status" value="1"/>
</dbReference>
<dbReference type="SMART" id="SM00066">
    <property type="entry name" value="GAL4"/>
    <property type="match status" value="1"/>
</dbReference>
<name>A0A9P9AF07_9HYPO</name>
<protein>
    <recommendedName>
        <fullName evidence="7">Zn(2)-C6 fungal-type domain-containing protein</fullName>
    </recommendedName>
</protein>
<keyword evidence="1" id="KW-0479">Metal-binding</keyword>
<keyword evidence="4" id="KW-0238">DNA-binding</keyword>
<dbReference type="Gene3D" id="4.10.240.10">
    <property type="entry name" value="Zn(2)-C6 fungal-type DNA-binding domain"/>
    <property type="match status" value="1"/>
</dbReference>
<evidence type="ECO:0000313" key="9">
    <source>
        <dbReference type="Proteomes" id="UP000777438"/>
    </source>
</evidence>
<evidence type="ECO:0000256" key="4">
    <source>
        <dbReference type="ARBA" id="ARBA00023125"/>
    </source>
</evidence>